<proteinExistence type="predicted"/>
<sequence length="121" mass="13051">MSHSVTITRTTTTSNTTAILLNTGYFATVGGLLKLAETGPITPCLPSIPVVTRQLEKLLHLGQFSIGRRSWLLFTCVLGTSGSKDTILECSEGSQPKLPSGDSLSFFDQFSRKVLPITHLV</sequence>
<dbReference type="EMBL" id="OE841208">
    <property type="protein sequence ID" value="CAD7594755.1"/>
    <property type="molecule type" value="Genomic_DNA"/>
</dbReference>
<protein>
    <submittedName>
        <fullName evidence="1">Uncharacterized protein</fullName>
    </submittedName>
</protein>
<dbReference type="AlphaFoldDB" id="A0A7R9JYK3"/>
<name>A0A7R9JYK3_TIMGE</name>
<accession>A0A7R9JYK3</accession>
<reference evidence="1" key="1">
    <citation type="submission" date="2020-11" db="EMBL/GenBank/DDBJ databases">
        <authorList>
            <person name="Tran Van P."/>
        </authorList>
    </citation>
    <scope>NUCLEOTIDE SEQUENCE</scope>
</reference>
<organism evidence="1">
    <name type="scientific">Timema genevievae</name>
    <name type="common">Walking stick</name>
    <dbReference type="NCBI Taxonomy" id="629358"/>
    <lineage>
        <taxon>Eukaryota</taxon>
        <taxon>Metazoa</taxon>
        <taxon>Ecdysozoa</taxon>
        <taxon>Arthropoda</taxon>
        <taxon>Hexapoda</taxon>
        <taxon>Insecta</taxon>
        <taxon>Pterygota</taxon>
        <taxon>Neoptera</taxon>
        <taxon>Polyneoptera</taxon>
        <taxon>Phasmatodea</taxon>
        <taxon>Timematodea</taxon>
        <taxon>Timematoidea</taxon>
        <taxon>Timematidae</taxon>
        <taxon>Timema</taxon>
    </lineage>
</organism>
<evidence type="ECO:0000313" key="1">
    <source>
        <dbReference type="EMBL" id="CAD7594755.1"/>
    </source>
</evidence>
<gene>
    <name evidence="1" type="ORF">TGEB3V08_LOCUS5778</name>
</gene>